<gene>
    <name evidence="2" type="ORF">CC84DRAFT_1165141</name>
</gene>
<organism evidence="2 3">
    <name type="scientific">Paraphaeosphaeria sporulosa</name>
    <dbReference type="NCBI Taxonomy" id="1460663"/>
    <lineage>
        <taxon>Eukaryota</taxon>
        <taxon>Fungi</taxon>
        <taxon>Dikarya</taxon>
        <taxon>Ascomycota</taxon>
        <taxon>Pezizomycotina</taxon>
        <taxon>Dothideomycetes</taxon>
        <taxon>Pleosporomycetidae</taxon>
        <taxon>Pleosporales</taxon>
        <taxon>Massarineae</taxon>
        <taxon>Didymosphaeriaceae</taxon>
        <taxon>Paraphaeosphaeria</taxon>
    </lineage>
</organism>
<accession>A0A177CDI0</accession>
<evidence type="ECO:0000313" key="3">
    <source>
        <dbReference type="Proteomes" id="UP000077069"/>
    </source>
</evidence>
<dbReference type="GeneID" id="28762137"/>
<feature type="transmembrane region" description="Helical" evidence="1">
    <location>
        <begin position="210"/>
        <end position="231"/>
    </location>
</feature>
<dbReference type="InParanoid" id="A0A177CDI0"/>
<keyword evidence="3" id="KW-1185">Reference proteome</keyword>
<dbReference type="AlphaFoldDB" id="A0A177CDI0"/>
<dbReference type="OrthoDB" id="73875at2759"/>
<dbReference type="RefSeq" id="XP_018035125.1">
    <property type="nucleotide sequence ID" value="XM_018178651.1"/>
</dbReference>
<evidence type="ECO:0000313" key="2">
    <source>
        <dbReference type="EMBL" id="OAG04760.1"/>
    </source>
</evidence>
<keyword evidence="1" id="KW-1133">Transmembrane helix</keyword>
<dbReference type="PROSITE" id="PS51257">
    <property type="entry name" value="PROKAR_LIPOPROTEIN"/>
    <property type="match status" value="1"/>
</dbReference>
<dbReference type="Proteomes" id="UP000077069">
    <property type="component" value="Unassembled WGS sequence"/>
</dbReference>
<name>A0A177CDI0_9PLEO</name>
<dbReference type="EMBL" id="KV441553">
    <property type="protein sequence ID" value="OAG04760.1"/>
    <property type="molecule type" value="Genomic_DNA"/>
</dbReference>
<feature type="transmembrane region" description="Helical" evidence="1">
    <location>
        <begin position="237"/>
        <end position="258"/>
    </location>
</feature>
<reference evidence="2 3" key="1">
    <citation type="submission" date="2016-05" db="EMBL/GenBank/DDBJ databases">
        <title>Comparative analysis of secretome profiles of manganese(II)-oxidizing ascomycete fungi.</title>
        <authorList>
            <consortium name="DOE Joint Genome Institute"/>
            <person name="Zeiner C.A."/>
            <person name="Purvine S.O."/>
            <person name="Zink E.M."/>
            <person name="Wu S."/>
            <person name="Pasa-Tolic L."/>
            <person name="Chaput D.L."/>
            <person name="Haridas S."/>
            <person name="Grigoriev I.V."/>
            <person name="Santelli C.M."/>
            <person name="Hansel C.M."/>
        </authorList>
    </citation>
    <scope>NUCLEOTIDE SEQUENCE [LARGE SCALE GENOMIC DNA]</scope>
    <source>
        <strain evidence="2 3">AP3s5-JAC2a</strain>
    </source>
</reference>
<sequence length="270" mass="28128">MRNGSSGHGPPGSWSSACCGFRLGRTQGRSSSCLRIPPSASAPRSGCRLVRLYPYQSGGSIVGFGLRTNADTCGGTGHKFGDDDDCWNTGYEFAAPFPRNDSARDVTNLKTLAQKGLSNSVGLPQQIANAVSEMQADTCMGHGFGLIDAVGPPITMIVQGEESTSLVVQTAEKIEEEQRKAIILAFVSAILVFIPIVGEILSTVAETADIAGTIAVLAAAGHAAFDVYTIVDDPKNASLAIFNLIMAPLALADVAVVAEAAQIRRKSGEG</sequence>
<protein>
    <submittedName>
        <fullName evidence="2">Uncharacterized protein</fullName>
    </submittedName>
</protein>
<dbReference type="STRING" id="1460663.A0A177CDI0"/>
<keyword evidence="1" id="KW-0812">Transmembrane</keyword>
<proteinExistence type="predicted"/>
<feature type="transmembrane region" description="Helical" evidence="1">
    <location>
        <begin position="181"/>
        <end position="198"/>
    </location>
</feature>
<keyword evidence="1" id="KW-0472">Membrane</keyword>
<evidence type="ECO:0000256" key="1">
    <source>
        <dbReference type="SAM" id="Phobius"/>
    </source>
</evidence>